<gene>
    <name evidence="1" type="ORF">JAO74_04380</name>
</gene>
<keyword evidence="2" id="KW-1185">Reference proteome</keyword>
<comment type="caution">
    <text evidence="1">The sequence shown here is derived from an EMBL/GenBank/DDBJ whole genome shotgun (WGS) entry which is preliminary data.</text>
</comment>
<name>A0ABS0XLZ4_9SPHN</name>
<dbReference type="RefSeq" id="WP_199035541.1">
    <property type="nucleotide sequence ID" value="NZ_JAELXS010000002.1"/>
</dbReference>
<evidence type="ECO:0000313" key="2">
    <source>
        <dbReference type="Proteomes" id="UP000640426"/>
    </source>
</evidence>
<accession>A0ABS0XLZ4</accession>
<organism evidence="1 2">
    <name type="scientific">Sphingomonas mollis</name>
    <dbReference type="NCBI Taxonomy" id="2795726"/>
    <lineage>
        <taxon>Bacteria</taxon>
        <taxon>Pseudomonadati</taxon>
        <taxon>Pseudomonadota</taxon>
        <taxon>Alphaproteobacteria</taxon>
        <taxon>Sphingomonadales</taxon>
        <taxon>Sphingomonadaceae</taxon>
        <taxon>Sphingomonas</taxon>
    </lineage>
</organism>
<dbReference type="EMBL" id="JAELXS010000002">
    <property type="protein sequence ID" value="MBJ6121027.1"/>
    <property type="molecule type" value="Genomic_DNA"/>
</dbReference>
<evidence type="ECO:0000313" key="1">
    <source>
        <dbReference type="EMBL" id="MBJ6121027.1"/>
    </source>
</evidence>
<dbReference type="Proteomes" id="UP000640426">
    <property type="component" value="Unassembled WGS sequence"/>
</dbReference>
<proteinExistence type="predicted"/>
<sequence length="84" mass="8506">MNLLLLLSALLSAITGIGGSVRAPDAVQVTAGQAAVAVAQSICPRAAHRPVQGIAPLAAMAAAIVTPAWSVAPSQPLWASRRRE</sequence>
<evidence type="ECO:0008006" key="3">
    <source>
        <dbReference type="Google" id="ProtNLM"/>
    </source>
</evidence>
<reference evidence="2" key="1">
    <citation type="submission" date="2020-12" db="EMBL/GenBank/DDBJ databases">
        <title>Hymenobacter sp.</title>
        <authorList>
            <person name="Kim M.K."/>
        </authorList>
    </citation>
    <scope>NUCLEOTIDE SEQUENCE [LARGE SCALE GENOMIC DNA]</scope>
    <source>
        <strain evidence="2">BT553</strain>
    </source>
</reference>
<protein>
    <recommendedName>
        <fullName evidence="3">Secreted protein</fullName>
    </recommendedName>
</protein>